<dbReference type="EMBL" id="JALIGE010000076">
    <property type="protein sequence ID" value="MCS2163725.1"/>
    <property type="molecule type" value="Genomic_DNA"/>
</dbReference>
<reference evidence="1 2" key="1">
    <citation type="submission" date="2022-04" db="EMBL/GenBank/DDBJ databases">
        <title>Proposal of a three novel species of Scandinavium, Scandinavium hiltneri, Scandinavium manionii, Scandinavium tedordense.</title>
        <authorList>
            <person name="Maddock D.W."/>
            <person name="Brady C.L."/>
            <person name="Denman S."/>
            <person name="Arnold D."/>
        </authorList>
    </citation>
    <scope>NUCLEOTIDE SEQUENCE [LARGE SCALE GENOMIC DNA]</scope>
    <source>
        <strain evidence="1 2">H11S7</strain>
    </source>
</reference>
<comment type="caution">
    <text evidence="1">The sequence shown here is derived from an EMBL/GenBank/DDBJ whole genome shotgun (WGS) entry which is preliminary data.</text>
</comment>
<evidence type="ECO:0000313" key="2">
    <source>
        <dbReference type="Proteomes" id="UP001205357"/>
    </source>
</evidence>
<gene>
    <name evidence="1" type="ORF">MUU47_21875</name>
</gene>
<accession>A0ABT2E9U5</accession>
<dbReference type="RefSeq" id="WP_258990257.1">
    <property type="nucleotide sequence ID" value="NZ_JALIGE010000076.1"/>
</dbReference>
<organism evidence="1 2">
    <name type="scientific">Scandinavium hiltneri</name>
    <dbReference type="NCBI Taxonomy" id="2926519"/>
    <lineage>
        <taxon>Bacteria</taxon>
        <taxon>Pseudomonadati</taxon>
        <taxon>Pseudomonadota</taxon>
        <taxon>Gammaproteobacteria</taxon>
        <taxon>Enterobacterales</taxon>
        <taxon>Enterobacteriaceae</taxon>
        <taxon>Scandinavium</taxon>
    </lineage>
</organism>
<proteinExistence type="predicted"/>
<dbReference type="Proteomes" id="UP001205357">
    <property type="component" value="Unassembled WGS sequence"/>
</dbReference>
<protein>
    <submittedName>
        <fullName evidence="1">DUF4123 domain-containing protein</fullName>
    </submittedName>
</protein>
<keyword evidence="2" id="KW-1185">Reference proteome</keyword>
<sequence length="311" mass="35878">MDTNNNHHELEVKLHDAVFGNNGKCFLIIDPTLERYHASTIFFEMLMKHNKHHISFPHQELDGSLVLWLVSLDSNIPADLALFEASITHSLNELKPENVSQGIGRIVCSWISTELSINDFSEQISHIAIQRMQNMGSILLRFFDSAVFGGFYDILDDWQRQQLLTNINAWCYLDGDGMPQIFNGDGGVFKKLNHSLGLTDSNLSKLHVIFRINRVLQRYRRLNIPEGMCERQASRILHPAMSYFLSNFDTSDEGYVDFGIDVLINTSRFYLNPTFEKYIKDTANNGLPLYHIVRSRIDKNMWEIQTLNYLS</sequence>
<name>A0ABT2E9U5_9ENTR</name>
<evidence type="ECO:0000313" key="1">
    <source>
        <dbReference type="EMBL" id="MCS2163725.1"/>
    </source>
</evidence>